<keyword evidence="5" id="KW-0378">Hydrolase</keyword>
<protein>
    <recommendedName>
        <fullName evidence="3">beta-glucosidase</fullName>
        <ecNumber evidence="3">3.2.1.21</ecNumber>
    </recommendedName>
</protein>
<dbReference type="InterPro" id="IPR051915">
    <property type="entry name" value="Cellulose_Degrad_GH3"/>
</dbReference>
<reference evidence="10 11" key="1">
    <citation type="submission" date="2018-05" db="EMBL/GenBank/DDBJ databases">
        <title>Genomic Encyclopedia of Type Strains, Phase IV (KMG-IV): sequencing the most valuable type-strain genomes for metagenomic binning, comparative biology and taxonomic classification.</title>
        <authorList>
            <person name="Goeker M."/>
        </authorList>
    </citation>
    <scope>NUCLEOTIDE SEQUENCE [LARGE SCALE GENOMIC DNA]</scope>
    <source>
        <strain evidence="10 11">DSM 566</strain>
    </source>
</reference>
<feature type="domain" description="Glycoside hydrolase family 3 C-terminal" evidence="9">
    <location>
        <begin position="493"/>
        <end position="743"/>
    </location>
</feature>
<evidence type="ECO:0000256" key="5">
    <source>
        <dbReference type="ARBA" id="ARBA00022801"/>
    </source>
</evidence>
<dbReference type="Proteomes" id="UP000247811">
    <property type="component" value="Unassembled WGS sequence"/>
</dbReference>
<dbReference type="SUPFAM" id="SSF51445">
    <property type="entry name" value="(Trans)glycosidases"/>
    <property type="match status" value="1"/>
</dbReference>
<keyword evidence="6" id="KW-0326">Glycosidase</keyword>
<dbReference type="Gene3D" id="3.20.20.300">
    <property type="entry name" value="Glycoside hydrolase, family 3, N-terminal domain"/>
    <property type="match status" value="1"/>
</dbReference>
<evidence type="ECO:0000259" key="9">
    <source>
        <dbReference type="Pfam" id="PF01915"/>
    </source>
</evidence>
<dbReference type="AlphaFoldDB" id="A0A318H5V7"/>
<dbReference type="RefSeq" id="WP_110398936.1">
    <property type="nucleotide sequence ID" value="NZ_QJJS01000001.1"/>
</dbReference>
<dbReference type="Gene3D" id="3.40.50.1700">
    <property type="entry name" value="Glycoside hydrolase family 3 C-terminal domain"/>
    <property type="match status" value="1"/>
</dbReference>
<dbReference type="Pfam" id="PF01915">
    <property type="entry name" value="Glyco_hydro_3_C"/>
    <property type="match status" value="1"/>
</dbReference>
<dbReference type="OrthoDB" id="8864425at2"/>
<evidence type="ECO:0000256" key="2">
    <source>
        <dbReference type="ARBA" id="ARBA00005336"/>
    </source>
</evidence>
<dbReference type="PANTHER" id="PTHR30620:SF16">
    <property type="entry name" value="LYSOSOMAL BETA GLUCOSIDASE"/>
    <property type="match status" value="1"/>
</dbReference>
<comment type="catalytic activity">
    <reaction evidence="1">
        <text>Hydrolysis of terminal, non-reducing beta-D-glucosyl residues with release of beta-D-glucose.</text>
        <dbReference type="EC" id="3.2.1.21"/>
    </reaction>
</comment>
<evidence type="ECO:0000259" key="8">
    <source>
        <dbReference type="Pfam" id="PF00933"/>
    </source>
</evidence>
<name>A0A318H5V7_9BURK</name>
<dbReference type="InterPro" id="IPR017853">
    <property type="entry name" value="GH"/>
</dbReference>
<gene>
    <name evidence="10" type="ORF">C7444_101184</name>
</gene>
<dbReference type="GO" id="GO:0008422">
    <property type="term" value="F:beta-glucosidase activity"/>
    <property type="evidence" value="ECO:0007669"/>
    <property type="project" value="UniProtKB-EC"/>
</dbReference>
<feature type="domain" description="Glycoside hydrolase family 3 N-terminal" evidence="8">
    <location>
        <begin position="156"/>
        <end position="453"/>
    </location>
</feature>
<comment type="caution">
    <text evidence="10">The sequence shown here is derived from an EMBL/GenBank/DDBJ whole genome shotgun (WGS) entry which is preliminary data.</text>
</comment>
<evidence type="ECO:0000256" key="4">
    <source>
        <dbReference type="ARBA" id="ARBA00022729"/>
    </source>
</evidence>
<feature type="chain" id="PRO_5016359276" description="beta-glucosidase" evidence="7">
    <location>
        <begin position="27"/>
        <end position="743"/>
    </location>
</feature>
<proteinExistence type="inferred from homology"/>
<dbReference type="SUPFAM" id="SSF52279">
    <property type="entry name" value="Beta-D-glucan exohydrolase, C-terminal domain"/>
    <property type="match status" value="1"/>
</dbReference>
<dbReference type="Pfam" id="PF00933">
    <property type="entry name" value="Glyco_hydro_3"/>
    <property type="match status" value="1"/>
</dbReference>
<dbReference type="GO" id="GO:0009251">
    <property type="term" value="P:glucan catabolic process"/>
    <property type="evidence" value="ECO:0007669"/>
    <property type="project" value="TreeGrafter"/>
</dbReference>
<evidence type="ECO:0000313" key="10">
    <source>
        <dbReference type="EMBL" id="PXW99354.1"/>
    </source>
</evidence>
<accession>A0A318H5V7</accession>
<dbReference type="PROSITE" id="PS51257">
    <property type="entry name" value="PROKAR_LIPOPROTEIN"/>
    <property type="match status" value="1"/>
</dbReference>
<dbReference type="InterPro" id="IPR001764">
    <property type="entry name" value="Glyco_hydro_3_N"/>
</dbReference>
<comment type="similarity">
    <text evidence="2">Belongs to the glycosyl hydrolase 3 family.</text>
</comment>
<dbReference type="InterPro" id="IPR036962">
    <property type="entry name" value="Glyco_hydro_3_N_sf"/>
</dbReference>
<evidence type="ECO:0000256" key="7">
    <source>
        <dbReference type="SAM" id="SignalP"/>
    </source>
</evidence>
<keyword evidence="4 7" id="KW-0732">Signal</keyword>
<dbReference type="InterPro" id="IPR036881">
    <property type="entry name" value="Glyco_hydro_3_C_sf"/>
</dbReference>
<evidence type="ECO:0000256" key="3">
    <source>
        <dbReference type="ARBA" id="ARBA00012744"/>
    </source>
</evidence>
<dbReference type="EMBL" id="QJJS01000001">
    <property type="protein sequence ID" value="PXW99354.1"/>
    <property type="molecule type" value="Genomic_DNA"/>
</dbReference>
<evidence type="ECO:0000256" key="6">
    <source>
        <dbReference type="ARBA" id="ARBA00023295"/>
    </source>
</evidence>
<dbReference type="PRINTS" id="PR00133">
    <property type="entry name" value="GLHYDRLASE3"/>
</dbReference>
<evidence type="ECO:0000256" key="1">
    <source>
        <dbReference type="ARBA" id="ARBA00000448"/>
    </source>
</evidence>
<dbReference type="EC" id="3.2.1.21" evidence="3"/>
<sequence length="743" mass="79213">MTNRNAFRRRTVAAACSLGLAGLALSGCLGSDDDEADRLEQPTIGIRSKAKLAQDGYEFRDANGNGQLDPYEDWRLPAEARIADLLPRMTLQQKAGMMLIDTLNAGCAGTIEGTQAVNFVQTQKMTRFILRNVASATPGSCVGTSPGRSGFTVTPRQLAEFHNAVQALAEAESLGIPALFKDNARNHYNSDPRFGISGSAGAFTEFPREAGIAAAALGTGDMTPVRKLTEVMSAEWRAVGLRGAYAYMADLATEPRWYRVSETFTEDADLNADIMTALVKGLQGGPLSTRTAVALTMKHFPGGGPQEQGLDPHYAFGKQQVYPGNHFSDHLKPFMAAIHAGVSSIMPYYGVPISVSYEGVTYDQTGFAFNKQIVTDLLRGRLGFEGYVNSDTGIINDRAWGLENKTVPERAAAAIHAGVDVLSGFNSNQTITDLVADGLVSAARVDEAARRLLAEQFKLGLFENPYVDVAQVDTVIGSEAHRAKGLEVQKQSIVLLQNSDAGAGTKLLPLAAGKRLYTMGMGKADVEKYGYVVTDGNYTTPGARPSAAGHDAAVIRVQVTNPAAITAGYRTKGATTGADPTRLNPRTGQVWGAEDPCVLFPARNPNCVDDTGLIFGGAFPWEVNHLSFTTMAASQSWQMTPSLADIQAVMNEVGAKNTVLAIYFRQPYVLDDASGLKNAGAVVGTFGVSDVALLEVLSGKFRPQGKLPFALANKLQAVIDNQPDAPGYPAADTLHPKGFGLTY</sequence>
<organism evidence="10 11">
    <name type="scientific">Sphaerotilus hippei</name>
    <dbReference type="NCBI Taxonomy" id="744406"/>
    <lineage>
        <taxon>Bacteria</taxon>
        <taxon>Pseudomonadati</taxon>
        <taxon>Pseudomonadota</taxon>
        <taxon>Betaproteobacteria</taxon>
        <taxon>Burkholderiales</taxon>
        <taxon>Sphaerotilaceae</taxon>
        <taxon>Sphaerotilus</taxon>
    </lineage>
</organism>
<dbReference type="PANTHER" id="PTHR30620">
    <property type="entry name" value="PERIPLASMIC BETA-GLUCOSIDASE-RELATED"/>
    <property type="match status" value="1"/>
</dbReference>
<evidence type="ECO:0000313" key="11">
    <source>
        <dbReference type="Proteomes" id="UP000247811"/>
    </source>
</evidence>
<keyword evidence="11" id="KW-1185">Reference proteome</keyword>
<feature type="signal peptide" evidence="7">
    <location>
        <begin position="1"/>
        <end position="26"/>
    </location>
</feature>
<dbReference type="InterPro" id="IPR002772">
    <property type="entry name" value="Glyco_hydro_3_C"/>
</dbReference>